<protein>
    <submittedName>
        <fullName evidence="1">Uncharacterized protein</fullName>
    </submittedName>
</protein>
<sequence length="98" mass="9991">MNPLRSKAMIASAMSFVRPIRPTGRRRAVADANDVGAPLSAASNEPFGPGRYAAIPDLNTIDPPSAGTSAECLASGSGPISVDSTARAASTSYSLIGW</sequence>
<accession>A0A4R6KNR1</accession>
<evidence type="ECO:0000313" key="1">
    <source>
        <dbReference type="EMBL" id="TDO54265.1"/>
    </source>
</evidence>
<keyword evidence="2" id="KW-1185">Reference proteome</keyword>
<name>A0A4R6KNR1_9ACTN</name>
<organism evidence="1 2">
    <name type="scientific">Kribbella caucasensis</name>
    <dbReference type="NCBI Taxonomy" id="2512215"/>
    <lineage>
        <taxon>Bacteria</taxon>
        <taxon>Bacillati</taxon>
        <taxon>Actinomycetota</taxon>
        <taxon>Actinomycetes</taxon>
        <taxon>Propionibacteriales</taxon>
        <taxon>Kribbellaceae</taxon>
        <taxon>Kribbella</taxon>
    </lineage>
</organism>
<dbReference type="Proteomes" id="UP000295388">
    <property type="component" value="Unassembled WGS sequence"/>
</dbReference>
<dbReference type="EMBL" id="SNWQ01000001">
    <property type="protein sequence ID" value="TDO54265.1"/>
    <property type="molecule type" value="Genomic_DNA"/>
</dbReference>
<dbReference type="RefSeq" id="WP_133797879.1">
    <property type="nucleotide sequence ID" value="NZ_SNWQ01000001.1"/>
</dbReference>
<comment type="caution">
    <text evidence="1">The sequence shown here is derived from an EMBL/GenBank/DDBJ whole genome shotgun (WGS) entry which is preliminary data.</text>
</comment>
<reference evidence="1 2" key="1">
    <citation type="submission" date="2019-03" db="EMBL/GenBank/DDBJ databases">
        <title>Genomic Encyclopedia of Type Strains, Phase III (KMG-III): the genomes of soil and plant-associated and newly described type strains.</title>
        <authorList>
            <person name="Whitman W."/>
        </authorList>
    </citation>
    <scope>NUCLEOTIDE SEQUENCE [LARGE SCALE GENOMIC DNA]</scope>
    <source>
        <strain evidence="1 2">VKM Ac-2527</strain>
    </source>
</reference>
<dbReference type="AlphaFoldDB" id="A0A4R6KNR1"/>
<evidence type="ECO:0000313" key="2">
    <source>
        <dbReference type="Proteomes" id="UP000295388"/>
    </source>
</evidence>
<proteinExistence type="predicted"/>
<gene>
    <name evidence="1" type="ORF">EV643_10146</name>
</gene>